<feature type="compositionally biased region" description="Polar residues" evidence="1">
    <location>
        <begin position="290"/>
        <end position="306"/>
    </location>
</feature>
<evidence type="ECO:0000256" key="1">
    <source>
        <dbReference type="SAM" id="MobiDB-lite"/>
    </source>
</evidence>
<evidence type="ECO:0000313" key="5">
    <source>
        <dbReference type="Proteomes" id="UP000012174"/>
    </source>
</evidence>
<feature type="region of interest" description="Disordered" evidence="1">
    <location>
        <begin position="282"/>
        <end position="306"/>
    </location>
</feature>
<dbReference type="Proteomes" id="UP000012174">
    <property type="component" value="Unassembled WGS sequence"/>
</dbReference>
<dbReference type="AlphaFoldDB" id="M7TMJ1"/>
<accession>M7TMJ1</accession>
<evidence type="ECO:0000313" key="4">
    <source>
        <dbReference type="EMBL" id="EMR67950.1"/>
    </source>
</evidence>
<feature type="region of interest" description="Disordered" evidence="1">
    <location>
        <begin position="102"/>
        <end position="132"/>
    </location>
</feature>
<proteinExistence type="predicted"/>
<dbReference type="KEGG" id="ela:UCREL1_5042"/>
<name>M7TMJ1_EUTLA</name>
<sequence>MAPRAKKAAKPTATKPILAGCAIALAGSDLGQDGWKEGDVERWATAWGGAFSRDIDSDATTHVLATPEQFQDPKKKNARVQKAKKMKGLHIVKPDWLEDSITHKKRMPEKPYSLREAQRRENARRKRDERAERGIEKGKRLVNDYINHIYSDSTFFRYEIELTRNDEESGNVGQKYQICIWESNGKPHHYQMTAKYYSKPRDSQPAIHRYPEEAPALFDRVFDHFKRFFRKKTGIDWDERLVKAGSQPKKYWQYKPPVGGKPVGLVRGQPPSIFGDGSNIFIPRDEDSYGQDNHNEPSANDQTASMADETTTGLSIMDGNNHSAIMTESVEDAAAQQDNVDSLAPDGDADLNARIMMLAKAI</sequence>
<dbReference type="InterPro" id="IPR036420">
    <property type="entry name" value="BRCT_dom_sf"/>
</dbReference>
<dbReference type="Gene3D" id="3.40.50.10190">
    <property type="entry name" value="BRCT domain"/>
    <property type="match status" value="1"/>
</dbReference>
<feature type="domain" description="BRCT" evidence="2">
    <location>
        <begin position="13"/>
        <end position="114"/>
    </location>
</feature>
<evidence type="ECO:0000259" key="3">
    <source>
        <dbReference type="PROSITE" id="PS51977"/>
    </source>
</evidence>
<organism evidence="4 5">
    <name type="scientific">Eutypa lata (strain UCR-EL1)</name>
    <name type="common">Grapevine dieback disease fungus</name>
    <name type="synonym">Eutypa armeniacae</name>
    <dbReference type="NCBI Taxonomy" id="1287681"/>
    <lineage>
        <taxon>Eukaryota</taxon>
        <taxon>Fungi</taxon>
        <taxon>Dikarya</taxon>
        <taxon>Ascomycota</taxon>
        <taxon>Pezizomycotina</taxon>
        <taxon>Sordariomycetes</taxon>
        <taxon>Xylariomycetidae</taxon>
        <taxon>Xylariales</taxon>
        <taxon>Diatrypaceae</taxon>
        <taxon>Eutypa</taxon>
    </lineage>
</organism>
<dbReference type="InterPro" id="IPR008893">
    <property type="entry name" value="WGR_domain"/>
</dbReference>
<dbReference type="OMA" id="HNEPSAN"/>
<dbReference type="HOGENOM" id="CLU_048607_2_1_1"/>
<dbReference type="Pfam" id="PF00533">
    <property type="entry name" value="BRCT"/>
    <property type="match status" value="1"/>
</dbReference>
<protein>
    <submittedName>
        <fullName evidence="4">Putative brct domain containing protein</fullName>
    </submittedName>
</protein>
<dbReference type="PROSITE" id="PS50172">
    <property type="entry name" value="BRCT"/>
    <property type="match status" value="1"/>
</dbReference>
<dbReference type="InterPro" id="IPR001357">
    <property type="entry name" value="BRCT_dom"/>
</dbReference>
<dbReference type="STRING" id="1287681.M7TMJ1"/>
<dbReference type="PROSITE" id="PS51977">
    <property type="entry name" value="WGR"/>
    <property type="match status" value="1"/>
</dbReference>
<reference evidence="5" key="1">
    <citation type="journal article" date="2013" name="Genome Announc.">
        <title>Draft genome sequence of the grapevine dieback fungus Eutypa lata UCR-EL1.</title>
        <authorList>
            <person name="Blanco-Ulate B."/>
            <person name="Rolshausen P.E."/>
            <person name="Cantu D."/>
        </authorList>
    </citation>
    <scope>NUCLEOTIDE SEQUENCE [LARGE SCALE GENOMIC DNA]</scope>
    <source>
        <strain evidence="5">UCR-EL1</strain>
    </source>
</reference>
<feature type="domain" description="WGR" evidence="3">
    <location>
        <begin position="146"/>
        <end position="251"/>
    </location>
</feature>
<dbReference type="SUPFAM" id="SSF52113">
    <property type="entry name" value="BRCT domain"/>
    <property type="match status" value="1"/>
</dbReference>
<dbReference type="OrthoDB" id="342264at2759"/>
<dbReference type="EMBL" id="KB706326">
    <property type="protein sequence ID" value="EMR67950.1"/>
    <property type="molecule type" value="Genomic_DNA"/>
</dbReference>
<keyword evidence="5" id="KW-1185">Reference proteome</keyword>
<evidence type="ECO:0000259" key="2">
    <source>
        <dbReference type="PROSITE" id="PS50172"/>
    </source>
</evidence>
<dbReference type="eggNOG" id="ENOG502QQZ5">
    <property type="taxonomic scope" value="Eukaryota"/>
</dbReference>
<gene>
    <name evidence="4" type="ORF">UCREL1_5042</name>
</gene>